<organism evidence="1 2">
    <name type="scientific">Lutimaribacter degradans</name>
    <dbReference type="NCBI Taxonomy" id="2945989"/>
    <lineage>
        <taxon>Bacteria</taxon>
        <taxon>Pseudomonadati</taxon>
        <taxon>Pseudomonadota</taxon>
        <taxon>Alphaproteobacteria</taxon>
        <taxon>Rhodobacterales</taxon>
        <taxon>Roseobacteraceae</taxon>
        <taxon>Lutimaribacter</taxon>
    </lineage>
</organism>
<dbReference type="Proteomes" id="UP001203036">
    <property type="component" value="Unassembled WGS sequence"/>
</dbReference>
<dbReference type="EMBL" id="JAMQGO010000004">
    <property type="protein sequence ID" value="MCM2562189.1"/>
    <property type="molecule type" value="Genomic_DNA"/>
</dbReference>
<keyword evidence="1" id="KW-0489">Methyltransferase</keyword>
<keyword evidence="1" id="KW-0808">Transferase</keyword>
<keyword evidence="2" id="KW-1185">Reference proteome</keyword>
<evidence type="ECO:0000313" key="2">
    <source>
        <dbReference type="Proteomes" id="UP001203036"/>
    </source>
</evidence>
<sequence length="208" mass="22635">MTTPEEFWSKAAPRYAKMPVRNIDAYKRTLARTRNYLSPGDHALEVGCGTGGTARELAPNLGHITATDIAPEMIRIAQERARDEGVTNATFVAADIADSPAGPFDVVLAHNLLHLVPDTQAALADLRDRLKPGGVFISKTVCLGQPGLNWKIRLVLKALPLLQWLGKAPRLQRLSGAEIEAMITDAGFEVLEAVTDPETSRYIVARKT</sequence>
<protein>
    <submittedName>
        <fullName evidence="1">Class I SAM-dependent methyltransferase</fullName>
    </submittedName>
</protein>
<gene>
    <name evidence="1" type="ORF">M8744_08520</name>
</gene>
<accession>A0ACC5ZV13</accession>
<proteinExistence type="predicted"/>
<comment type="caution">
    <text evidence="1">The sequence shown here is derived from an EMBL/GenBank/DDBJ whole genome shotgun (WGS) entry which is preliminary data.</text>
</comment>
<reference evidence="1" key="1">
    <citation type="submission" date="2022-06" db="EMBL/GenBank/DDBJ databases">
        <title>Lutimaribacter sp. EGI FJ00013, a novel bacterium isolated from a salt lake sediment enrichment.</title>
        <authorList>
            <person name="Gao L."/>
            <person name="Fang B.-Z."/>
            <person name="Li W.-J."/>
        </authorList>
    </citation>
    <scope>NUCLEOTIDE SEQUENCE</scope>
    <source>
        <strain evidence="1">EGI FJ00013</strain>
    </source>
</reference>
<name>A0ACC5ZV13_9RHOB</name>
<evidence type="ECO:0000313" key="1">
    <source>
        <dbReference type="EMBL" id="MCM2562189.1"/>
    </source>
</evidence>